<sequence>MPSEIHTAVSSLGMNLGAIYVGSTVAAILFGITNLQTLIYYKKYPDDWWIYRYSVAILWVLDVLHIVLSMHAVYHYLVDLFGDYLGLFHIIWSFKLQLLICLIICIWVEALYAVRIWKLTALGSGIYSVYDAYSISNFLLIPTIKGSICVLFSVAVTSDFVIALSMCYYLHKRRQASAFTSTSDMLFSLMRLVVISGLATSACSLFTLITYLVWQNSLVFLGVDLILSKLYVNSLLAMLNSRRVHEAHTNSGYSGPKVARITYRDCGTKANNSIPQMDSIASLDHAKEGVDFPV</sequence>
<feature type="transmembrane region" description="Helical" evidence="1">
    <location>
        <begin position="126"/>
        <end position="144"/>
    </location>
</feature>
<organism evidence="3 4">
    <name type="scientific">Guyanagaster necrorhizus</name>
    <dbReference type="NCBI Taxonomy" id="856835"/>
    <lineage>
        <taxon>Eukaryota</taxon>
        <taxon>Fungi</taxon>
        <taxon>Dikarya</taxon>
        <taxon>Basidiomycota</taxon>
        <taxon>Agaricomycotina</taxon>
        <taxon>Agaricomycetes</taxon>
        <taxon>Agaricomycetidae</taxon>
        <taxon>Agaricales</taxon>
        <taxon>Marasmiineae</taxon>
        <taxon>Physalacriaceae</taxon>
        <taxon>Guyanagaster</taxon>
    </lineage>
</organism>
<comment type="caution">
    <text evidence="3">The sequence shown here is derived from an EMBL/GenBank/DDBJ whole genome shotgun (WGS) entry which is preliminary data.</text>
</comment>
<dbReference type="Pfam" id="PF20152">
    <property type="entry name" value="DUF6534"/>
    <property type="match status" value="1"/>
</dbReference>
<evidence type="ECO:0000259" key="2">
    <source>
        <dbReference type="Pfam" id="PF20152"/>
    </source>
</evidence>
<keyword evidence="1" id="KW-0812">Transmembrane</keyword>
<feature type="transmembrane region" description="Helical" evidence="1">
    <location>
        <begin position="53"/>
        <end position="74"/>
    </location>
</feature>
<reference evidence="3" key="1">
    <citation type="submission" date="2020-11" db="EMBL/GenBank/DDBJ databases">
        <title>Adaptations for nitrogen fixation in a non-lichenized fungal sporocarp promotes dispersal by wood-feeding termites.</title>
        <authorList>
            <consortium name="DOE Joint Genome Institute"/>
            <person name="Koch R.A."/>
            <person name="Yoon G."/>
            <person name="Arayal U."/>
            <person name="Lail K."/>
            <person name="Amirebrahimi M."/>
            <person name="Labutti K."/>
            <person name="Lipzen A."/>
            <person name="Riley R."/>
            <person name="Barry K."/>
            <person name="Henrissat B."/>
            <person name="Grigoriev I.V."/>
            <person name="Herr J.R."/>
            <person name="Aime M.C."/>
        </authorList>
    </citation>
    <scope>NUCLEOTIDE SEQUENCE</scope>
    <source>
        <strain evidence="3">MCA 3950</strain>
    </source>
</reference>
<dbReference type="RefSeq" id="XP_043032813.1">
    <property type="nucleotide sequence ID" value="XM_043187653.1"/>
</dbReference>
<feature type="transmembrane region" description="Helical" evidence="1">
    <location>
        <begin position="94"/>
        <end position="114"/>
    </location>
</feature>
<proteinExistence type="predicted"/>
<keyword evidence="4" id="KW-1185">Reference proteome</keyword>
<evidence type="ECO:0000313" key="3">
    <source>
        <dbReference type="EMBL" id="KAG7439313.1"/>
    </source>
</evidence>
<dbReference type="Proteomes" id="UP000812287">
    <property type="component" value="Unassembled WGS sequence"/>
</dbReference>
<feature type="transmembrane region" description="Helical" evidence="1">
    <location>
        <begin position="150"/>
        <end position="171"/>
    </location>
</feature>
<accession>A0A9P7VEX8</accession>
<feature type="transmembrane region" description="Helical" evidence="1">
    <location>
        <begin position="192"/>
        <end position="214"/>
    </location>
</feature>
<dbReference type="OrthoDB" id="3270417at2759"/>
<dbReference type="PANTHER" id="PTHR40465:SF1">
    <property type="entry name" value="DUF6534 DOMAIN-CONTAINING PROTEIN"/>
    <property type="match status" value="1"/>
</dbReference>
<feature type="domain" description="DUF6534" evidence="2">
    <location>
        <begin position="155"/>
        <end position="243"/>
    </location>
</feature>
<keyword evidence="1" id="KW-1133">Transmembrane helix</keyword>
<dbReference type="GeneID" id="66109950"/>
<dbReference type="PANTHER" id="PTHR40465">
    <property type="entry name" value="CHROMOSOME 1, WHOLE GENOME SHOTGUN SEQUENCE"/>
    <property type="match status" value="1"/>
</dbReference>
<evidence type="ECO:0000256" key="1">
    <source>
        <dbReference type="SAM" id="Phobius"/>
    </source>
</evidence>
<protein>
    <recommendedName>
        <fullName evidence="2">DUF6534 domain-containing protein</fullName>
    </recommendedName>
</protein>
<gene>
    <name evidence="3" type="ORF">BT62DRAFT_939092</name>
</gene>
<dbReference type="AlphaFoldDB" id="A0A9P7VEX8"/>
<dbReference type="EMBL" id="MU250601">
    <property type="protein sequence ID" value="KAG7439313.1"/>
    <property type="molecule type" value="Genomic_DNA"/>
</dbReference>
<name>A0A9P7VEX8_9AGAR</name>
<feature type="transmembrane region" description="Helical" evidence="1">
    <location>
        <begin position="220"/>
        <end position="239"/>
    </location>
</feature>
<dbReference type="InterPro" id="IPR045339">
    <property type="entry name" value="DUF6534"/>
</dbReference>
<feature type="transmembrane region" description="Helical" evidence="1">
    <location>
        <begin position="20"/>
        <end position="41"/>
    </location>
</feature>
<evidence type="ECO:0000313" key="4">
    <source>
        <dbReference type="Proteomes" id="UP000812287"/>
    </source>
</evidence>
<keyword evidence="1" id="KW-0472">Membrane</keyword>